<dbReference type="PANTHER" id="PTHR43433:SF5">
    <property type="entry name" value="AB HYDROLASE-1 DOMAIN-CONTAINING PROTEIN"/>
    <property type="match status" value="1"/>
</dbReference>
<protein>
    <submittedName>
        <fullName evidence="2">Alpha/beta fold hydrolase</fullName>
    </submittedName>
</protein>
<gene>
    <name evidence="2" type="ORF">INS88_07730</name>
</gene>
<organism evidence="2 3">
    <name type="scientific">Trueperella pecoris</name>
    <dbReference type="NCBI Taxonomy" id="2733571"/>
    <lineage>
        <taxon>Bacteria</taxon>
        <taxon>Bacillati</taxon>
        <taxon>Actinomycetota</taxon>
        <taxon>Actinomycetes</taxon>
        <taxon>Actinomycetales</taxon>
        <taxon>Actinomycetaceae</taxon>
        <taxon>Trueperella</taxon>
    </lineage>
</organism>
<dbReference type="AlphaFoldDB" id="A0A7M1QVI3"/>
<dbReference type="Proteomes" id="UP000595053">
    <property type="component" value="Chromosome"/>
</dbReference>
<dbReference type="InterPro" id="IPR050471">
    <property type="entry name" value="AB_hydrolase"/>
</dbReference>
<reference evidence="2 3" key="1">
    <citation type="submission" date="2020-10" db="EMBL/GenBank/DDBJ databases">
        <title>Trueperella pecoris sp. nov. isolated from bovine and porcine specimens.</title>
        <authorList>
            <person name="Schoenecker L."/>
            <person name="Schnydrig P."/>
            <person name="Brodard I."/>
            <person name="Thomann A."/>
            <person name="Hemphill A."/>
            <person name="Rodriguez-Campos S."/>
            <person name="Perreten V."/>
            <person name="Jores J."/>
            <person name="Kittl S."/>
        </authorList>
    </citation>
    <scope>NUCLEOTIDE SEQUENCE [LARGE SCALE GENOMIC DNA]</scope>
    <source>
        <strain evidence="2 3">15A0121</strain>
    </source>
</reference>
<dbReference type="Pfam" id="PF12697">
    <property type="entry name" value="Abhydrolase_6"/>
    <property type="match status" value="1"/>
</dbReference>
<dbReference type="RefSeq" id="WP_197550865.1">
    <property type="nucleotide sequence ID" value="NZ_CP063213.1"/>
</dbReference>
<proteinExistence type="predicted"/>
<name>A0A7M1QVI3_9ACTO</name>
<dbReference type="EMBL" id="CP063213">
    <property type="protein sequence ID" value="QOR45167.1"/>
    <property type="molecule type" value="Genomic_DNA"/>
</dbReference>
<dbReference type="InterPro" id="IPR000073">
    <property type="entry name" value="AB_hydrolase_1"/>
</dbReference>
<sequence>MDLNPAARLLGNLPLVQHSLVNIDSMFVRVHRIGAPPPGLNRILIDAPGDSRVTFVLIHGIGLSSTYMLPLALELAQHGEVFVMDLPGSSGLPTPNRQLSIAGFAAVVDQAMRLNGIEDPILVGHSMGAQIVVELMARRPDHFRRACLVGPPVNAAERHLPMVLARYLESAIYEEYDLVRVAALSYVRSAQHWIMRTLPAILAYKIEDRMRLISPSAQLIILHGEHDYLVPSTWADFLASQVNNAQCVQIAGAAHSTIYNSDDDVARAAASLMTPDERAHIGHSHSYLNRLRETREG</sequence>
<dbReference type="InterPro" id="IPR029058">
    <property type="entry name" value="AB_hydrolase_fold"/>
</dbReference>
<keyword evidence="3" id="KW-1185">Reference proteome</keyword>
<dbReference type="GO" id="GO:0016787">
    <property type="term" value="F:hydrolase activity"/>
    <property type="evidence" value="ECO:0007669"/>
    <property type="project" value="UniProtKB-KW"/>
</dbReference>
<dbReference type="SUPFAM" id="SSF53474">
    <property type="entry name" value="alpha/beta-Hydrolases"/>
    <property type="match status" value="1"/>
</dbReference>
<accession>A0A7M1QVI3</accession>
<evidence type="ECO:0000259" key="1">
    <source>
        <dbReference type="Pfam" id="PF12697"/>
    </source>
</evidence>
<dbReference type="Gene3D" id="3.40.50.1820">
    <property type="entry name" value="alpha/beta hydrolase"/>
    <property type="match status" value="1"/>
</dbReference>
<evidence type="ECO:0000313" key="2">
    <source>
        <dbReference type="EMBL" id="QOR45167.1"/>
    </source>
</evidence>
<feature type="domain" description="AB hydrolase-1" evidence="1">
    <location>
        <begin position="55"/>
        <end position="268"/>
    </location>
</feature>
<keyword evidence="2" id="KW-0378">Hydrolase</keyword>
<dbReference type="PANTHER" id="PTHR43433">
    <property type="entry name" value="HYDROLASE, ALPHA/BETA FOLD FAMILY PROTEIN"/>
    <property type="match status" value="1"/>
</dbReference>
<evidence type="ECO:0000313" key="3">
    <source>
        <dbReference type="Proteomes" id="UP000595053"/>
    </source>
</evidence>